<sequence>MIQRRRLSQSTSTSNPVLVVLVTAALAITAAFGGNYVMKTQSLGGANVEVMNQTQPLAQGTSVVVEDPAVPSQGESPEAQRTVKEFTNDTPFSMFALTWEGETDTAAFVRAEREDGSWSEWYELDHMYEVEGAGRNGTELIFIEPTTRVQVNMSNVDMTAGGANSLPTNHGDIQPVADVVDVADVAESTGLANHVTDFDIVMIDGGTGTAQNIAPASYEGMPTVITRAGWGARTDLQRNPTIVSPVKTVTVHHTAGSNNYSEAQAPGIVRGIQAYHGATLGWGDVGYNALVDKYGNIYEGRYGGLDRDVMGAHVGGFNHNTWGVSVLGNYMNAYPTQDTINALGELAGWRLAQEGQDPTGSSWLGMSGSFPGSKYSNGQGAMFPNINAHRDFHYNDCPGTHLYNQMGTIRTIAKKKFDSLSKDPLADKDYESDMTLGELSAALGSSGDKESNDNATTQTTRTADGTTTTVHNANTANTANPANNGTSSIGGLLNGESEAIAATVGTLAAVILTVALANNALAGETTSIAGIEMLPGLTLDKITPYIGAVLQVAGKDELSSLWSSLEPLLGTANGTATGAGGAKYAFYNDGIGVFNPEQGEVHALIGKIADAWLQQGLDLGPLGLPVSDQYAANNGDVRVDFQGGSILYSAEKNTIDINVN</sequence>
<accession>A0A1H9TBE5</accession>
<dbReference type="InterPro" id="IPR002502">
    <property type="entry name" value="Amidase_domain"/>
</dbReference>
<name>A0A1H9TBE5_9CORY</name>
<dbReference type="InterPro" id="IPR006619">
    <property type="entry name" value="PGRP_domain_met/bac"/>
</dbReference>
<organism evidence="4 5">
    <name type="scientific">Corynebacterium cystitidis DSM 20524</name>
    <dbReference type="NCBI Taxonomy" id="1121357"/>
    <lineage>
        <taxon>Bacteria</taxon>
        <taxon>Bacillati</taxon>
        <taxon>Actinomycetota</taxon>
        <taxon>Actinomycetes</taxon>
        <taxon>Mycobacteriales</taxon>
        <taxon>Corynebacteriaceae</taxon>
        <taxon>Corynebacterium</taxon>
    </lineage>
</organism>
<comment type="similarity">
    <text evidence="1">Belongs to the N-acetylmuramoyl-L-alanine amidase 2 family.</text>
</comment>
<dbReference type="GO" id="GO:0008270">
    <property type="term" value="F:zinc ion binding"/>
    <property type="evidence" value="ECO:0007669"/>
    <property type="project" value="InterPro"/>
</dbReference>
<feature type="domain" description="Peptidoglycan recognition protein family" evidence="3">
    <location>
        <begin position="222"/>
        <end position="369"/>
    </location>
</feature>
<dbReference type="PANTHER" id="PTHR11022">
    <property type="entry name" value="PEPTIDOGLYCAN RECOGNITION PROTEIN"/>
    <property type="match status" value="1"/>
</dbReference>
<proteinExistence type="inferred from homology"/>
<dbReference type="InterPro" id="IPR015510">
    <property type="entry name" value="PGRP"/>
</dbReference>
<dbReference type="AlphaFoldDB" id="A0A1H9TBE5"/>
<evidence type="ECO:0000256" key="1">
    <source>
        <dbReference type="ARBA" id="ARBA00007553"/>
    </source>
</evidence>
<dbReference type="Pfam" id="PF08310">
    <property type="entry name" value="LGFP"/>
    <property type="match status" value="1"/>
</dbReference>
<dbReference type="GO" id="GO:0009253">
    <property type="term" value="P:peptidoglycan catabolic process"/>
    <property type="evidence" value="ECO:0007669"/>
    <property type="project" value="InterPro"/>
</dbReference>
<dbReference type="PANTHER" id="PTHR11022:SF41">
    <property type="entry name" value="PEPTIDOGLYCAN-RECOGNITION PROTEIN LC-RELATED"/>
    <property type="match status" value="1"/>
</dbReference>
<dbReference type="SUPFAM" id="SSF55846">
    <property type="entry name" value="N-acetylmuramoyl-L-alanine amidase-like"/>
    <property type="match status" value="1"/>
</dbReference>
<dbReference type="InterPro" id="IPR036505">
    <property type="entry name" value="Amidase/PGRP_sf"/>
</dbReference>
<evidence type="ECO:0000313" key="5">
    <source>
        <dbReference type="Proteomes" id="UP000198929"/>
    </source>
</evidence>
<evidence type="ECO:0000313" key="4">
    <source>
        <dbReference type="EMBL" id="SER94436.1"/>
    </source>
</evidence>
<dbReference type="RefSeq" id="WP_092258210.1">
    <property type="nucleotide sequence ID" value="NZ_CP047199.1"/>
</dbReference>
<dbReference type="SMART" id="SM00701">
    <property type="entry name" value="PGRP"/>
    <property type="match status" value="1"/>
</dbReference>
<dbReference type="CDD" id="cd06583">
    <property type="entry name" value="PGRP"/>
    <property type="match status" value="1"/>
</dbReference>
<dbReference type="Proteomes" id="UP000198929">
    <property type="component" value="Unassembled WGS sequence"/>
</dbReference>
<dbReference type="Gene3D" id="3.40.80.10">
    <property type="entry name" value="Peptidoglycan recognition protein-like"/>
    <property type="match status" value="1"/>
</dbReference>
<dbReference type="InterPro" id="IPR013207">
    <property type="entry name" value="LGFP"/>
</dbReference>
<reference evidence="5" key="1">
    <citation type="submission" date="2016-10" db="EMBL/GenBank/DDBJ databases">
        <authorList>
            <person name="Varghese N."/>
            <person name="Submissions S."/>
        </authorList>
    </citation>
    <scope>NUCLEOTIDE SEQUENCE [LARGE SCALE GENOMIC DNA]</scope>
    <source>
        <strain evidence="5">DSM 20524</strain>
    </source>
</reference>
<feature type="compositionally biased region" description="Low complexity" evidence="2">
    <location>
        <begin position="456"/>
        <end position="484"/>
    </location>
</feature>
<dbReference type="EMBL" id="FOGQ01000005">
    <property type="protein sequence ID" value="SER94436.1"/>
    <property type="molecule type" value="Genomic_DNA"/>
</dbReference>
<gene>
    <name evidence="4" type="ORF">SAMN05661109_01395</name>
</gene>
<evidence type="ECO:0000259" key="3">
    <source>
        <dbReference type="SMART" id="SM00701"/>
    </source>
</evidence>
<dbReference type="STRING" id="1121357.SAMN05661109_01395"/>
<protein>
    <submittedName>
        <fullName evidence="4">Uncharacterized conserved protein, contains LGFP repeats</fullName>
    </submittedName>
</protein>
<dbReference type="GO" id="GO:0008745">
    <property type="term" value="F:N-acetylmuramoyl-L-alanine amidase activity"/>
    <property type="evidence" value="ECO:0007669"/>
    <property type="project" value="InterPro"/>
</dbReference>
<dbReference type="Pfam" id="PF01510">
    <property type="entry name" value="Amidase_2"/>
    <property type="match status" value="1"/>
</dbReference>
<keyword evidence="5" id="KW-1185">Reference proteome</keyword>
<evidence type="ECO:0000256" key="2">
    <source>
        <dbReference type="SAM" id="MobiDB-lite"/>
    </source>
</evidence>
<feature type="region of interest" description="Disordered" evidence="2">
    <location>
        <begin position="442"/>
        <end position="484"/>
    </location>
</feature>